<accession>A0A944QSY9</accession>
<protein>
    <submittedName>
        <fullName evidence="2">Glycosyltransferase family 4 protein</fullName>
    </submittedName>
</protein>
<proteinExistence type="predicted"/>
<comment type="caution">
    <text evidence="2">The sequence shown here is derived from an EMBL/GenBank/DDBJ whole genome shotgun (WGS) entry which is preliminary data.</text>
</comment>
<organism evidence="2 3">
    <name type="scientific">Candidatus Thiodiazotropha taylori</name>
    <dbReference type="NCBI Taxonomy" id="2792791"/>
    <lineage>
        <taxon>Bacteria</taxon>
        <taxon>Pseudomonadati</taxon>
        <taxon>Pseudomonadota</taxon>
        <taxon>Gammaproteobacteria</taxon>
        <taxon>Chromatiales</taxon>
        <taxon>Sedimenticolaceae</taxon>
        <taxon>Candidatus Thiodiazotropha</taxon>
    </lineage>
</organism>
<evidence type="ECO:0000259" key="1">
    <source>
        <dbReference type="Pfam" id="PF00534"/>
    </source>
</evidence>
<dbReference type="SUPFAM" id="SSF53756">
    <property type="entry name" value="UDP-Glycosyltransferase/glycogen phosphorylase"/>
    <property type="match status" value="1"/>
</dbReference>
<dbReference type="AlphaFoldDB" id="A0A944QSY9"/>
<dbReference type="Pfam" id="PF00534">
    <property type="entry name" value="Glycos_transf_1"/>
    <property type="match status" value="1"/>
</dbReference>
<dbReference type="GO" id="GO:0016757">
    <property type="term" value="F:glycosyltransferase activity"/>
    <property type="evidence" value="ECO:0007669"/>
    <property type="project" value="InterPro"/>
</dbReference>
<name>A0A944QSY9_9GAMM</name>
<feature type="domain" description="Glycosyl transferase family 1" evidence="1">
    <location>
        <begin position="209"/>
        <end position="316"/>
    </location>
</feature>
<dbReference type="GO" id="GO:1901135">
    <property type="term" value="P:carbohydrate derivative metabolic process"/>
    <property type="evidence" value="ECO:0007669"/>
    <property type="project" value="UniProtKB-ARBA"/>
</dbReference>
<dbReference type="PANTHER" id="PTHR12526">
    <property type="entry name" value="GLYCOSYLTRANSFERASE"/>
    <property type="match status" value="1"/>
</dbReference>
<dbReference type="Gene3D" id="3.40.50.2000">
    <property type="entry name" value="Glycogen Phosphorylase B"/>
    <property type="match status" value="1"/>
</dbReference>
<sequence>MATNNKKRNTPRVLFSKPMTFRGDVDLPPGFNQIFDESRTTFELSKKVGYPMCDYITQAMLFYKLLINRYKHDVIITGRFGDFFTILQAIIPFGRKPYLLLEPEWMSNHPPGFKKNISLILHKLIARGADKIQVICEAETDNYSRYYEIDRDKFVWIPYSTNETEQFMDVGEKDYIFCGGRNQRDWKTFYHAVKDLDIDVRIVAPHGSIEEKYVSENMTLLGRLPRDEYFREMASAKLVVLSLEPNIMRYPGVITYVYSMRMGKCTIVNEPIGARSYIADGETGFIVDSNDSQALQNKIEQLLNDHDLRSRVGNNALRHAAKHFSLESYLKQLSDIAQSL</sequence>
<gene>
    <name evidence="2" type="ORF">KME65_06165</name>
</gene>
<evidence type="ECO:0000313" key="3">
    <source>
        <dbReference type="Proteomes" id="UP000770889"/>
    </source>
</evidence>
<dbReference type="EMBL" id="JAHHGM010000004">
    <property type="protein sequence ID" value="MBT2988532.1"/>
    <property type="molecule type" value="Genomic_DNA"/>
</dbReference>
<dbReference type="Proteomes" id="UP000770889">
    <property type="component" value="Unassembled WGS sequence"/>
</dbReference>
<evidence type="ECO:0000313" key="2">
    <source>
        <dbReference type="EMBL" id="MBT2988532.1"/>
    </source>
</evidence>
<dbReference type="CDD" id="cd03801">
    <property type="entry name" value="GT4_PimA-like"/>
    <property type="match status" value="1"/>
</dbReference>
<dbReference type="InterPro" id="IPR001296">
    <property type="entry name" value="Glyco_trans_1"/>
</dbReference>
<reference evidence="2 3" key="1">
    <citation type="submission" date="2021-05" db="EMBL/GenBank/DDBJ databases">
        <title>Genetic and Functional Diversity in Clade A Lucinid endosymbionts from the Bahamas.</title>
        <authorList>
            <person name="Giani N.M."/>
            <person name="Engel A.S."/>
            <person name="Campbell B.J."/>
        </authorList>
    </citation>
    <scope>NUCLEOTIDE SEQUENCE [LARGE SCALE GENOMIC DNA]</scope>
    <source>
        <strain evidence="2">LUC16012Gg_MoonRockCtena</strain>
    </source>
</reference>